<comment type="subcellular location">
    <subcellularLocation>
        <location evidence="7">Cell membrane</location>
    </subcellularLocation>
    <subcellularLocation>
        <location evidence="7">Bacterial flagellum basal body</location>
    </subcellularLocation>
</comment>
<dbReference type="Pfam" id="PF04347">
    <property type="entry name" value="FliO"/>
    <property type="match status" value="1"/>
</dbReference>
<evidence type="ECO:0000256" key="4">
    <source>
        <dbReference type="ARBA" id="ARBA00023136"/>
    </source>
</evidence>
<dbReference type="STRING" id="694327.DFW101_2414"/>
<dbReference type="OrthoDB" id="5472171at2"/>
<dbReference type="Proteomes" id="UP000004662">
    <property type="component" value="Chromosome"/>
</dbReference>
<keyword evidence="8" id="KW-0282">Flagellum</keyword>
<dbReference type="eggNOG" id="COG3190">
    <property type="taxonomic scope" value="Bacteria"/>
</dbReference>
<dbReference type="RefSeq" id="WP_009181793.1">
    <property type="nucleotide sequence ID" value="NZ_CM001368.1"/>
</dbReference>
<evidence type="ECO:0000256" key="1">
    <source>
        <dbReference type="ARBA" id="ARBA00022475"/>
    </source>
</evidence>
<name>G7Q595_9BACT</name>
<dbReference type="PANTHER" id="PTHR38766:SF1">
    <property type="entry name" value="FLAGELLAR PROTEIN FLIO"/>
    <property type="match status" value="1"/>
</dbReference>
<dbReference type="InterPro" id="IPR052205">
    <property type="entry name" value="FliO/MopB"/>
</dbReference>
<evidence type="ECO:0000313" key="9">
    <source>
        <dbReference type="Proteomes" id="UP000004662"/>
    </source>
</evidence>
<accession>G7Q595</accession>
<organism evidence="8 9">
    <name type="scientific">Solidesulfovibrio carbinoliphilus subsp. oakridgensis</name>
    <dbReference type="NCBI Taxonomy" id="694327"/>
    <lineage>
        <taxon>Bacteria</taxon>
        <taxon>Pseudomonadati</taxon>
        <taxon>Thermodesulfobacteriota</taxon>
        <taxon>Desulfovibrionia</taxon>
        <taxon>Desulfovibrionales</taxon>
        <taxon>Desulfovibrionaceae</taxon>
        <taxon>Solidesulfovibrio</taxon>
    </lineage>
</organism>
<sequence>MPDPAAVPSPLPATDFSLAGTALHMALALLAILAVIFAAYWLLRRFGPKFGLGPGGRGGVLRLMAHLSLGPRKSVVVVRFLNKDLVLGVTDQSITLLTEGNADHDAQSDFAAALADQTRRPGGDPAP</sequence>
<reference evidence="9" key="1">
    <citation type="journal article" date="2015" name="Genome Announc.">
        <title>High-Quality Draft Genome Sequence of Desulfovibrio carbinoliphilus FW-101-2B, an Organic Acid-Oxidizing Sulfate-Reducing Bacterium Isolated from Uranium(VI)-Contaminated Groundwater.</title>
        <authorList>
            <person name="Ramsay B.D."/>
            <person name="Hwang C."/>
            <person name="Woo H.L."/>
            <person name="Carroll S.L."/>
            <person name="Lucas S."/>
            <person name="Han J."/>
            <person name="Lapidus A.L."/>
            <person name="Cheng J.F."/>
            <person name="Goodwin L.A."/>
            <person name="Pitluck S."/>
            <person name="Peters L."/>
            <person name="Chertkov O."/>
            <person name="Held B."/>
            <person name="Detter J.C."/>
            <person name="Han C.S."/>
            <person name="Tapia R."/>
            <person name="Land M.L."/>
            <person name="Hauser L.J."/>
            <person name="Kyrpides N.C."/>
            <person name="Ivanova N.N."/>
            <person name="Mikhailova N."/>
            <person name="Pagani I."/>
            <person name="Woyke T."/>
            <person name="Arkin A.P."/>
            <person name="Dehal P."/>
            <person name="Chivian D."/>
            <person name="Criddle C.S."/>
            <person name="Wu W."/>
            <person name="Chakraborty R."/>
            <person name="Hazen T.C."/>
            <person name="Fields M.W."/>
        </authorList>
    </citation>
    <scope>NUCLEOTIDE SEQUENCE [LARGE SCALE GENOMIC DNA]</scope>
    <source>
        <strain evidence="9">FW-101-2B</strain>
    </source>
</reference>
<evidence type="ECO:0000313" key="8">
    <source>
        <dbReference type="EMBL" id="EHJ48418.1"/>
    </source>
</evidence>
<feature type="transmembrane region" description="Helical" evidence="7">
    <location>
        <begin position="22"/>
        <end position="43"/>
    </location>
</feature>
<dbReference type="AlphaFoldDB" id="G7Q595"/>
<dbReference type="GO" id="GO:0005886">
    <property type="term" value="C:plasma membrane"/>
    <property type="evidence" value="ECO:0007669"/>
    <property type="project" value="UniProtKB-SubCell"/>
</dbReference>
<keyword evidence="3 7" id="KW-1133">Transmembrane helix</keyword>
<dbReference type="GO" id="GO:0009425">
    <property type="term" value="C:bacterial-type flagellum basal body"/>
    <property type="evidence" value="ECO:0007669"/>
    <property type="project" value="UniProtKB-SubCell"/>
</dbReference>
<proteinExistence type="inferred from homology"/>
<dbReference type="GO" id="GO:0044781">
    <property type="term" value="P:bacterial-type flagellum organization"/>
    <property type="evidence" value="ECO:0007669"/>
    <property type="project" value="UniProtKB-UniRule"/>
</dbReference>
<dbReference type="InterPro" id="IPR022781">
    <property type="entry name" value="Flagellar_biosynth_FliO"/>
</dbReference>
<keyword evidence="2 7" id="KW-0812">Transmembrane</keyword>
<keyword evidence="1 7" id="KW-1003">Cell membrane</keyword>
<gene>
    <name evidence="8" type="ORF">DFW101_2414</name>
</gene>
<keyword evidence="4 7" id="KW-0472">Membrane</keyword>
<keyword evidence="9" id="KW-1185">Reference proteome</keyword>
<keyword evidence="8" id="KW-0969">Cilium</keyword>
<evidence type="ECO:0000256" key="5">
    <source>
        <dbReference type="ARBA" id="ARBA00023143"/>
    </source>
</evidence>
<evidence type="ECO:0000256" key="6">
    <source>
        <dbReference type="ARBA" id="ARBA00037937"/>
    </source>
</evidence>
<comment type="similarity">
    <text evidence="6 7">Belongs to the FliO/MopB family.</text>
</comment>
<dbReference type="PANTHER" id="PTHR38766">
    <property type="entry name" value="FLAGELLAR PROTEIN FLIO"/>
    <property type="match status" value="1"/>
</dbReference>
<keyword evidence="5 7" id="KW-0975">Bacterial flagellum</keyword>
<evidence type="ECO:0000256" key="2">
    <source>
        <dbReference type="ARBA" id="ARBA00022692"/>
    </source>
</evidence>
<evidence type="ECO:0000256" key="3">
    <source>
        <dbReference type="ARBA" id="ARBA00022989"/>
    </source>
</evidence>
<dbReference type="HOGENOM" id="CLU_113213_4_0_7"/>
<dbReference type="EMBL" id="CM001368">
    <property type="protein sequence ID" value="EHJ48418.1"/>
    <property type="molecule type" value="Genomic_DNA"/>
</dbReference>
<dbReference type="NCBIfam" id="TIGR03500">
    <property type="entry name" value="FliO_TIGR"/>
    <property type="match status" value="1"/>
</dbReference>
<protein>
    <recommendedName>
        <fullName evidence="7">Flagellar protein</fullName>
    </recommendedName>
</protein>
<keyword evidence="8" id="KW-0966">Cell projection</keyword>
<evidence type="ECO:0000256" key="7">
    <source>
        <dbReference type="RuleBase" id="RU362064"/>
    </source>
</evidence>